<proteinExistence type="predicted"/>
<dbReference type="Proteomes" id="UP000606974">
    <property type="component" value="Unassembled WGS sequence"/>
</dbReference>
<sequence>MLLFLHSQTETGRSLPFAYLRSPRRFVYTFRSPHLVRVRLIHLSVIIFLNLSLVHETHQRSSNTNEKLAMLMLNLSHRANDAPSTSNYNKARCCTCYKTICSYGYAVCVVARYLQH</sequence>
<evidence type="ECO:0000313" key="2">
    <source>
        <dbReference type="Proteomes" id="UP000606974"/>
    </source>
</evidence>
<gene>
    <name evidence="1" type="ORF">GJ744_006440</name>
</gene>
<protein>
    <submittedName>
        <fullName evidence="1">Uncharacterized protein</fullName>
    </submittedName>
</protein>
<evidence type="ECO:0000313" key="1">
    <source>
        <dbReference type="EMBL" id="KAF7502210.1"/>
    </source>
</evidence>
<reference evidence="1" key="1">
    <citation type="submission" date="2020-02" db="EMBL/GenBank/DDBJ databases">
        <authorList>
            <person name="Palmer J.M."/>
        </authorList>
    </citation>
    <scope>NUCLEOTIDE SEQUENCE</scope>
    <source>
        <strain evidence="1">EPUS1.4</strain>
        <tissue evidence="1">Thallus</tissue>
    </source>
</reference>
<organism evidence="1 2">
    <name type="scientific">Endocarpon pusillum</name>
    <dbReference type="NCBI Taxonomy" id="364733"/>
    <lineage>
        <taxon>Eukaryota</taxon>
        <taxon>Fungi</taxon>
        <taxon>Dikarya</taxon>
        <taxon>Ascomycota</taxon>
        <taxon>Pezizomycotina</taxon>
        <taxon>Eurotiomycetes</taxon>
        <taxon>Chaetothyriomycetidae</taxon>
        <taxon>Verrucariales</taxon>
        <taxon>Verrucariaceae</taxon>
        <taxon>Endocarpon</taxon>
    </lineage>
</organism>
<comment type="caution">
    <text evidence="1">The sequence shown here is derived from an EMBL/GenBank/DDBJ whole genome shotgun (WGS) entry which is preliminary data.</text>
</comment>
<dbReference type="EMBL" id="JAACFV010000297">
    <property type="protein sequence ID" value="KAF7502210.1"/>
    <property type="molecule type" value="Genomic_DNA"/>
</dbReference>
<dbReference type="AlphaFoldDB" id="A0A8H7DYC0"/>
<accession>A0A8H7DYC0</accession>
<keyword evidence="2" id="KW-1185">Reference proteome</keyword>
<name>A0A8H7DYC0_9EURO</name>